<dbReference type="GO" id="GO:0003724">
    <property type="term" value="F:RNA helicase activity"/>
    <property type="evidence" value="ECO:0007669"/>
    <property type="project" value="UniProtKB-EC"/>
</dbReference>
<dbReference type="STRING" id="988480.A0A075ATW1"/>
<sequence>MSDFSFLDFAANTQASQYGYPALTQEPGVSDDLTLASLTLNDSLTQPTGASFFKSLDDEEEVEEEGFDFSDLPAHCCKYCGIHNPKSVLKCLTCQKWFCNCSGNSKGTHIVQHLVRAKHKDVCLHADSLLGDTVLECYNCGCRNVFLLGFIPAKSDMVVVILCRQPCASGSSKDMNWDLSQWQPIIENRAFLDWIVIPPTKEEIARSRKITPGKIAKLEELWQTKPEAELEDLEKPGIDEEPNPVQLKYDDAFQYQEIFAPLVKLEAEYDKKVKESQTQDDIVIRWDTTTSSKTSIAWFVFSKLDNDIRLATGDELRIKYKGELAKGWESVGLVVKVPNNQSEEIGVELKRSNNTPTYLTHGFSVEFVWKSTPFDRMLKALKTFSLDDNSVSNYIYHLVLGHEVPVQVLKANLPKRFSAPNLPELNHSQVYAVKTVLQRPFNLIQGPPGTGKTVVSASIVYHLAKSGGGQVLVCAPSNVAVDQLSEKIHSTGLKVVRITARSREALDSPVLFLSLHEQVRNYKGNPEATKYFTLKEEQGHLNAADEKKFRQAKSASEMDILRNADVICCTCVGAGDPRLRKFRFKAVLIDEVTQAAEPECLIPLVSGARQVILVGDHQQLGPVIMSKKASNAGLNQSLFERLVLLGIKPIRLQVQYRSHPCLSEFPSNMFYEGSLQNGVTSNERLRKNVDFPWPVPENPMFFYLTLGQEEISPSGTSYLNRTEAVNCEKVVTRFLKAGISPLQIGIITPYEGQRAYLVNYMQYSGTMRKDLYKDIEVASVDGFQGREKDYIILSCVRSNEKSGIGFLSDPRRLNVALTRAKYGLVIVGNPRVLSKHALWHHLLVHFKEKNCLVEGPLFHLRQSMIRFSQPKKLNNDRFHRFNDPTSENIQPTLGKISKETLSQATMFMPFLSQDLSMLSQTSILGSLPITQSISQADRIQESKDEDSYKLDIDNDFFAQAFGDASNFTQF</sequence>
<dbReference type="InterPro" id="IPR047187">
    <property type="entry name" value="SF1_C_Upf1"/>
</dbReference>
<dbReference type="CDD" id="cd21400">
    <property type="entry name" value="ZBD_UPF1-like"/>
    <property type="match status" value="1"/>
</dbReference>
<dbReference type="Pfam" id="PF13086">
    <property type="entry name" value="AAA_11"/>
    <property type="match status" value="1"/>
</dbReference>
<dbReference type="GO" id="GO:0000184">
    <property type="term" value="P:nuclear-transcribed mRNA catabolic process, nonsense-mediated decay"/>
    <property type="evidence" value="ECO:0007669"/>
    <property type="project" value="UniProtKB-KW"/>
</dbReference>
<dbReference type="CDD" id="cd21407">
    <property type="entry name" value="1B_UPF1-like"/>
    <property type="match status" value="1"/>
</dbReference>
<dbReference type="InterPro" id="IPR045055">
    <property type="entry name" value="DNA2/NAM7-like"/>
</dbReference>
<dbReference type="EC" id="3.6.4.-" evidence="17"/>
<organism evidence="17 18">
    <name type="scientific">Rozella allomycis (strain CSF55)</name>
    <dbReference type="NCBI Taxonomy" id="988480"/>
    <lineage>
        <taxon>Eukaryota</taxon>
        <taxon>Fungi</taxon>
        <taxon>Fungi incertae sedis</taxon>
        <taxon>Cryptomycota</taxon>
        <taxon>Cryptomycota incertae sedis</taxon>
        <taxon>Rozella</taxon>
    </lineage>
</organism>
<accession>A0A075ATW1</accession>
<evidence type="ECO:0000256" key="4">
    <source>
        <dbReference type="ARBA" id="ARBA00022723"/>
    </source>
</evidence>
<dbReference type="EMBL" id="KE561047">
    <property type="protein sequence ID" value="EPZ33698.1"/>
    <property type="molecule type" value="Genomic_DNA"/>
</dbReference>
<comment type="similarity">
    <text evidence="2">Belongs to the DNA2/NAM7 helicase family.</text>
</comment>
<protein>
    <submittedName>
        <fullName evidence="17">Regulator of nonsense transcripts-like protein</fullName>
        <ecNumber evidence="17">3.6.4.-</ecNumber>
    </submittedName>
</protein>
<evidence type="ECO:0000256" key="5">
    <source>
        <dbReference type="ARBA" id="ARBA00022741"/>
    </source>
</evidence>
<evidence type="ECO:0000259" key="16">
    <source>
        <dbReference type="PROSITE" id="PS51997"/>
    </source>
</evidence>
<dbReference type="Gene3D" id="3.40.50.300">
    <property type="entry name" value="P-loop containing nucleotide triphosphate hydrolases"/>
    <property type="match status" value="2"/>
</dbReference>
<evidence type="ECO:0000256" key="3">
    <source>
        <dbReference type="ARBA" id="ARBA00022490"/>
    </source>
</evidence>
<evidence type="ECO:0000256" key="9">
    <source>
        <dbReference type="ARBA" id="ARBA00022833"/>
    </source>
</evidence>
<dbReference type="Pfam" id="PF18141">
    <property type="entry name" value="UPF1_1B_dom"/>
    <property type="match status" value="1"/>
</dbReference>
<keyword evidence="5" id="KW-0547">Nucleotide-binding</keyword>
<evidence type="ECO:0000256" key="12">
    <source>
        <dbReference type="ARBA" id="ARBA00048432"/>
    </source>
</evidence>
<keyword evidence="11" id="KW-0866">Nonsense-mediated mRNA decay</keyword>
<dbReference type="PROSITE" id="PS51997">
    <property type="entry name" value="UPF1_CH_RICH"/>
    <property type="match status" value="1"/>
</dbReference>
<comment type="catalytic activity">
    <reaction evidence="13">
        <text>ATP + H2O = ADP + phosphate + H(+)</text>
        <dbReference type="Rhea" id="RHEA:13065"/>
        <dbReference type="ChEBI" id="CHEBI:15377"/>
        <dbReference type="ChEBI" id="CHEBI:15378"/>
        <dbReference type="ChEBI" id="CHEBI:30616"/>
        <dbReference type="ChEBI" id="CHEBI:43474"/>
        <dbReference type="ChEBI" id="CHEBI:456216"/>
        <dbReference type="EC" id="3.6.4.13"/>
    </reaction>
    <physiologicalReaction direction="left-to-right" evidence="13">
        <dbReference type="Rhea" id="RHEA:13066"/>
    </physiologicalReaction>
</comment>
<dbReference type="InterPro" id="IPR040812">
    <property type="entry name" value="UPF1_1B_dom"/>
</dbReference>
<dbReference type="PANTHER" id="PTHR10887">
    <property type="entry name" value="DNA2/NAM7 HELICASE FAMILY"/>
    <property type="match status" value="1"/>
</dbReference>
<evidence type="ECO:0000256" key="7">
    <source>
        <dbReference type="ARBA" id="ARBA00022801"/>
    </source>
</evidence>
<evidence type="ECO:0000313" key="18">
    <source>
        <dbReference type="Proteomes" id="UP000030755"/>
    </source>
</evidence>
<keyword evidence="9 15" id="KW-0862">Zinc</keyword>
<gene>
    <name evidence="17" type="ORF">O9G_000474</name>
</gene>
<evidence type="ECO:0000256" key="10">
    <source>
        <dbReference type="ARBA" id="ARBA00022840"/>
    </source>
</evidence>
<keyword evidence="6 15" id="KW-0863">Zinc-finger</keyword>
<dbReference type="InterPro" id="IPR006935">
    <property type="entry name" value="Helicase/UvrB_N"/>
</dbReference>
<proteinExistence type="inferred from homology"/>
<dbReference type="InterPro" id="IPR027417">
    <property type="entry name" value="P-loop_NTPase"/>
</dbReference>
<reference evidence="17 18" key="1">
    <citation type="journal article" date="2013" name="Curr. Biol.">
        <title>Shared signatures of parasitism and phylogenomics unite Cryptomycota and microsporidia.</title>
        <authorList>
            <person name="James T.Y."/>
            <person name="Pelin A."/>
            <person name="Bonen L."/>
            <person name="Ahrendt S."/>
            <person name="Sain D."/>
            <person name="Corradi N."/>
            <person name="Stajich J.E."/>
        </authorList>
    </citation>
    <scope>NUCLEOTIDE SEQUENCE [LARGE SCALE GENOMIC DNA]</scope>
    <source>
        <strain evidence="17 18">CSF55</strain>
    </source>
</reference>
<keyword evidence="4 15" id="KW-0479">Metal-binding</keyword>
<feature type="region of interest" description="CC/SHH/C" evidence="15">
    <location>
        <begin position="91"/>
        <end position="119"/>
    </location>
</feature>
<comment type="subcellular location">
    <subcellularLocation>
        <location evidence="1">Cytoplasm</location>
    </subcellularLocation>
</comment>
<dbReference type="GO" id="GO:0016887">
    <property type="term" value="F:ATP hydrolysis activity"/>
    <property type="evidence" value="ECO:0007669"/>
    <property type="project" value="RHEA"/>
</dbReference>
<evidence type="ECO:0000256" key="1">
    <source>
        <dbReference type="ARBA" id="ARBA00004496"/>
    </source>
</evidence>
<evidence type="ECO:0000256" key="11">
    <source>
        <dbReference type="ARBA" id="ARBA00023161"/>
    </source>
</evidence>
<comment type="catalytic activity">
    <reaction evidence="12">
        <text>ATP + H2O = ADP + phosphate + H(+)</text>
        <dbReference type="Rhea" id="RHEA:13065"/>
        <dbReference type="ChEBI" id="CHEBI:15377"/>
        <dbReference type="ChEBI" id="CHEBI:15378"/>
        <dbReference type="ChEBI" id="CHEBI:30616"/>
        <dbReference type="ChEBI" id="CHEBI:43474"/>
        <dbReference type="ChEBI" id="CHEBI:456216"/>
        <dbReference type="EC" id="3.6.4.12"/>
    </reaction>
    <physiologicalReaction direction="left-to-right" evidence="12">
        <dbReference type="Rhea" id="RHEA:13066"/>
    </physiologicalReaction>
</comment>
<dbReference type="CDD" id="cd18808">
    <property type="entry name" value="SF1_C_Upf1"/>
    <property type="match status" value="1"/>
</dbReference>
<keyword evidence="7 17" id="KW-0378">Hydrolase</keyword>
<dbReference type="Proteomes" id="UP000030755">
    <property type="component" value="Unassembled WGS sequence"/>
</dbReference>
<dbReference type="GO" id="GO:0003677">
    <property type="term" value="F:DNA binding"/>
    <property type="evidence" value="ECO:0007669"/>
    <property type="project" value="InterPro"/>
</dbReference>
<dbReference type="Pfam" id="PF04851">
    <property type="entry name" value="ResIII"/>
    <property type="match status" value="1"/>
</dbReference>
<dbReference type="PANTHER" id="PTHR10887:SF364">
    <property type="entry name" value="REGULATOR OF NONSENSE TRANSCRIPTS 1"/>
    <property type="match status" value="1"/>
</dbReference>
<feature type="domain" description="Upf1" evidence="16">
    <location>
        <begin position="69"/>
        <end position="225"/>
    </location>
</feature>
<dbReference type="HOGENOM" id="CLU_001666_4_3_1"/>
<keyword evidence="8" id="KW-0347">Helicase</keyword>
<dbReference type="Pfam" id="PF13087">
    <property type="entry name" value="AAA_12"/>
    <property type="match status" value="1"/>
</dbReference>
<keyword evidence="10" id="KW-0067">ATP-binding</keyword>
<evidence type="ECO:0000256" key="8">
    <source>
        <dbReference type="ARBA" id="ARBA00022806"/>
    </source>
</evidence>
<dbReference type="InterPro" id="IPR041677">
    <property type="entry name" value="DNA2/NAM7_AAA_11"/>
</dbReference>
<dbReference type="SMART" id="SM00487">
    <property type="entry name" value="DEXDc"/>
    <property type="match status" value="1"/>
</dbReference>
<dbReference type="GO" id="GO:2000815">
    <property type="term" value="P:regulation of mRNA stability involved in response to oxidative stress"/>
    <property type="evidence" value="ECO:0007669"/>
    <property type="project" value="EnsemblFungi"/>
</dbReference>
<evidence type="ECO:0000256" key="2">
    <source>
        <dbReference type="ARBA" id="ARBA00007913"/>
    </source>
</evidence>
<evidence type="ECO:0000256" key="13">
    <source>
        <dbReference type="ARBA" id="ARBA00049390"/>
    </source>
</evidence>
<dbReference type="OMA" id="QYMQMNG"/>
<dbReference type="CDD" id="cd18039">
    <property type="entry name" value="DEXXQc_UPF1"/>
    <property type="match status" value="1"/>
</dbReference>
<dbReference type="GO" id="GO:0003678">
    <property type="term" value="F:DNA helicase activity"/>
    <property type="evidence" value="ECO:0007669"/>
    <property type="project" value="UniProtKB-EC"/>
</dbReference>
<dbReference type="AlphaFoldDB" id="A0A075ATW1"/>
<dbReference type="InterPro" id="IPR018999">
    <property type="entry name" value="UPF1_CH/ZBD"/>
</dbReference>
<dbReference type="FunFam" id="3.40.50.300:FF:000097">
    <property type="entry name" value="Regulator of nonsense transcripts 1"/>
    <property type="match status" value="1"/>
</dbReference>
<name>A0A075ATW1_ROZAC</name>
<feature type="region of interest" description="C4" evidence="15">
    <location>
        <begin position="137"/>
        <end position="167"/>
    </location>
</feature>
<dbReference type="SUPFAM" id="SSF52540">
    <property type="entry name" value="P-loop containing nucleoside triphosphate hydrolases"/>
    <property type="match status" value="1"/>
</dbReference>
<dbReference type="Pfam" id="PF09416">
    <property type="entry name" value="UPF1_Zn_bind"/>
    <property type="match status" value="1"/>
</dbReference>
<dbReference type="OrthoDB" id="6513042at2759"/>
<dbReference type="GO" id="GO:0003723">
    <property type="term" value="F:RNA binding"/>
    <property type="evidence" value="ECO:0007669"/>
    <property type="project" value="InterPro"/>
</dbReference>
<dbReference type="InterPro" id="IPR014001">
    <property type="entry name" value="Helicase_ATP-bd"/>
</dbReference>
<dbReference type="GO" id="GO:0005737">
    <property type="term" value="C:cytoplasm"/>
    <property type="evidence" value="ECO:0007669"/>
    <property type="project" value="UniProtKB-SubCell"/>
</dbReference>
<evidence type="ECO:0000256" key="14">
    <source>
        <dbReference type="ARBA" id="ARBA00055561"/>
    </source>
</evidence>
<keyword evidence="18" id="KW-1185">Reference proteome</keyword>
<evidence type="ECO:0000313" key="17">
    <source>
        <dbReference type="EMBL" id="EPZ33698.1"/>
    </source>
</evidence>
<feature type="region of interest" description="C3H" evidence="15">
    <location>
        <begin position="77"/>
        <end position="109"/>
    </location>
</feature>
<dbReference type="GO" id="GO:0005524">
    <property type="term" value="F:ATP binding"/>
    <property type="evidence" value="ECO:0007669"/>
    <property type="project" value="UniProtKB-KW"/>
</dbReference>
<keyword evidence="3" id="KW-0963">Cytoplasm</keyword>
<dbReference type="Gene3D" id="6.10.140.1240">
    <property type="match status" value="1"/>
</dbReference>
<comment type="function">
    <text evidence="14">RNA-dependent helicase required for nonsense-mediated decay (NMD) of aberrant mRNAs containing premature stop codons and modulates the expression level of normal mRNAs. Also capable of unwinding double-stranded DNA and translocating on single-stranded DNA.</text>
</comment>
<evidence type="ECO:0000256" key="15">
    <source>
        <dbReference type="PROSITE-ProRule" id="PRU01341"/>
    </source>
</evidence>
<dbReference type="Gene3D" id="2.40.30.230">
    <property type="match status" value="1"/>
</dbReference>
<dbReference type="GO" id="GO:0008270">
    <property type="term" value="F:zinc ion binding"/>
    <property type="evidence" value="ECO:0007669"/>
    <property type="project" value="UniProtKB-UniRule"/>
</dbReference>
<dbReference type="InterPro" id="IPR041679">
    <property type="entry name" value="DNA2/NAM7-like_C"/>
</dbReference>
<evidence type="ECO:0000256" key="6">
    <source>
        <dbReference type="ARBA" id="ARBA00022771"/>
    </source>
</evidence>